<dbReference type="Proteomes" id="UP000663829">
    <property type="component" value="Unassembled WGS sequence"/>
</dbReference>
<accession>A0A814S3T3</accession>
<keyword evidence="4" id="KW-1185">Reference proteome</keyword>
<reference evidence="2" key="1">
    <citation type="submission" date="2021-02" db="EMBL/GenBank/DDBJ databases">
        <authorList>
            <person name="Nowell W R."/>
        </authorList>
    </citation>
    <scope>NUCLEOTIDE SEQUENCE</scope>
</reference>
<protein>
    <recommendedName>
        <fullName evidence="5">Transposase</fullName>
    </recommendedName>
</protein>
<evidence type="ECO:0008006" key="5">
    <source>
        <dbReference type="Google" id="ProtNLM"/>
    </source>
</evidence>
<name>A0A814S3T3_9BILA</name>
<dbReference type="EMBL" id="CAJOBC010006605">
    <property type="protein sequence ID" value="CAF3904838.1"/>
    <property type="molecule type" value="Genomic_DNA"/>
</dbReference>
<dbReference type="OrthoDB" id="10042825at2759"/>
<dbReference type="Proteomes" id="UP000681722">
    <property type="component" value="Unassembled WGS sequence"/>
</dbReference>
<dbReference type="AlphaFoldDB" id="A0A814S3T3"/>
<organism evidence="2 4">
    <name type="scientific">Didymodactylos carnosus</name>
    <dbReference type="NCBI Taxonomy" id="1234261"/>
    <lineage>
        <taxon>Eukaryota</taxon>
        <taxon>Metazoa</taxon>
        <taxon>Spiralia</taxon>
        <taxon>Gnathifera</taxon>
        <taxon>Rotifera</taxon>
        <taxon>Eurotatoria</taxon>
        <taxon>Bdelloidea</taxon>
        <taxon>Philodinida</taxon>
        <taxon>Philodinidae</taxon>
        <taxon>Didymodactylos</taxon>
    </lineage>
</organism>
<feature type="region of interest" description="Disordered" evidence="1">
    <location>
        <begin position="65"/>
        <end position="88"/>
    </location>
</feature>
<dbReference type="EMBL" id="CAJNOQ010006605">
    <property type="protein sequence ID" value="CAF1141137.1"/>
    <property type="molecule type" value="Genomic_DNA"/>
</dbReference>
<evidence type="ECO:0000313" key="3">
    <source>
        <dbReference type="EMBL" id="CAF3904838.1"/>
    </source>
</evidence>
<evidence type="ECO:0000256" key="1">
    <source>
        <dbReference type="SAM" id="MobiDB-lite"/>
    </source>
</evidence>
<evidence type="ECO:0000313" key="4">
    <source>
        <dbReference type="Proteomes" id="UP000663829"/>
    </source>
</evidence>
<evidence type="ECO:0000313" key="2">
    <source>
        <dbReference type="EMBL" id="CAF1141137.1"/>
    </source>
</evidence>
<gene>
    <name evidence="2" type="ORF">GPM918_LOCUS20692</name>
    <name evidence="3" type="ORF">SRO942_LOCUS20689</name>
</gene>
<proteinExistence type="predicted"/>
<sequence length="238" mass="28737">MNLVNIAKHLLHLTQMQFHLENSTTTEDDILASQQLFEISKTFKDGHFNELHIYQTLDFSDEYDEMMDGEDSSDEEESTDEEQNVDDYDESEYLDIQNNFTLEEMKDIVEWVDQHPNYKIASIRNRFRKVKHTCYITRFREYIYIERNDTKSKKLKKVKEFMWNEFWVKRIIGQEAIHDSDLELFVIQKARELGWDNFKASESFITRFKREHRISSRRHNKLVTRISSRRKTCSLKGL</sequence>
<comment type="caution">
    <text evidence="2">The sequence shown here is derived from an EMBL/GenBank/DDBJ whole genome shotgun (WGS) entry which is preliminary data.</text>
</comment>